<keyword evidence="4 8" id="KW-1133">Transmembrane helix</keyword>
<dbReference type="STRING" id="362948.LSL_1728"/>
<dbReference type="PANTHER" id="PTHR47618:SF2">
    <property type="entry name" value="CYCLIC-DI-AMP PHOSPHODIESTERASE GDPP"/>
    <property type="match status" value="1"/>
</dbReference>
<dbReference type="HOGENOM" id="CLU_018278_0_0_9"/>
<comment type="catalytic activity">
    <reaction evidence="6">
        <text>3',3'-c-di-AMP + H2O = 5'-O-phosphonoadenylyl-(3'-&gt;5')-adenosine + H(+)</text>
        <dbReference type="Rhea" id="RHEA:54420"/>
        <dbReference type="ChEBI" id="CHEBI:15377"/>
        <dbReference type="ChEBI" id="CHEBI:15378"/>
        <dbReference type="ChEBI" id="CHEBI:71500"/>
        <dbReference type="ChEBI" id="CHEBI:138171"/>
    </reaction>
</comment>
<dbReference type="Gene3D" id="3.10.310.30">
    <property type="match status" value="1"/>
</dbReference>
<comment type="similarity">
    <text evidence="6">Belongs to the GdpP/PdeA phosphodiesterase family.</text>
</comment>
<keyword evidence="2 6" id="KW-1003">Cell membrane</keyword>
<feature type="transmembrane region" description="Helical" evidence="8">
    <location>
        <begin position="21"/>
        <end position="42"/>
    </location>
</feature>
<feature type="binding site" evidence="7">
    <location>
        <position position="435"/>
    </location>
    <ligand>
        <name>Mn(2+)</name>
        <dbReference type="ChEBI" id="CHEBI:29035"/>
        <label>1</label>
    </ligand>
</feature>
<dbReference type="InterPro" id="IPR000160">
    <property type="entry name" value="GGDEF_dom"/>
</dbReference>
<feature type="transmembrane region" description="Helical" evidence="8">
    <location>
        <begin position="90"/>
        <end position="110"/>
    </location>
</feature>
<dbReference type="AlphaFoldDB" id="Q1WRG8"/>
<comment type="cofactor">
    <cofactor evidence="7">
        <name>Mn(2+)</name>
        <dbReference type="ChEBI" id="CHEBI:29035"/>
    </cofactor>
    <text evidence="7">For phosphodiesterase activity, probably binds 2 Mn(2+) per subunit.</text>
</comment>
<feature type="binding site" evidence="7">
    <location>
        <position position="435"/>
    </location>
    <ligand>
        <name>Mn(2+)</name>
        <dbReference type="ChEBI" id="CHEBI:29035"/>
        <label>2</label>
    </ligand>
</feature>
<dbReference type="InterPro" id="IPR014528">
    <property type="entry name" value="GdpP/PdeA"/>
</dbReference>
<dbReference type="GO" id="GO:0046872">
    <property type="term" value="F:metal ion binding"/>
    <property type="evidence" value="ECO:0007669"/>
    <property type="project" value="UniProtKB-KW"/>
</dbReference>
<feature type="transmembrane region" description="Helical" evidence="8">
    <location>
        <begin position="48"/>
        <end position="69"/>
    </location>
</feature>
<feature type="binding site" evidence="7">
    <location>
        <position position="366"/>
    </location>
    <ligand>
        <name>Mn(2+)</name>
        <dbReference type="ChEBI" id="CHEBI:29035"/>
        <label>2</label>
    </ligand>
</feature>
<evidence type="ECO:0000256" key="3">
    <source>
        <dbReference type="ARBA" id="ARBA00022692"/>
    </source>
</evidence>
<dbReference type="Pfam" id="PF24898">
    <property type="entry name" value="GGDEF_GdpP"/>
    <property type="match status" value="1"/>
</dbReference>
<dbReference type="InterPro" id="IPR001667">
    <property type="entry name" value="DDH_dom"/>
</dbReference>
<dbReference type="OrthoDB" id="9759476at2"/>
<dbReference type="PANTHER" id="PTHR47618">
    <property type="entry name" value="BIFUNCTIONAL OLIGORIBONUCLEASE AND PAP PHOSPHATASE NRNA"/>
    <property type="match status" value="1"/>
</dbReference>
<keyword evidence="7" id="KW-0464">Manganese</keyword>
<name>Q1WRG8_LIGS1</name>
<evidence type="ECO:0000256" key="4">
    <source>
        <dbReference type="ARBA" id="ARBA00022989"/>
    </source>
</evidence>
<dbReference type="PATRIC" id="fig|362948.14.peg.1825"/>
<dbReference type="Gene3D" id="3.90.1640.10">
    <property type="entry name" value="inorganic pyrophosphatase (n-terminal core)"/>
    <property type="match status" value="1"/>
</dbReference>
<dbReference type="InterPro" id="IPR003156">
    <property type="entry name" value="DHHA1_dom"/>
</dbReference>
<organism evidence="10 11">
    <name type="scientific">Ligilactobacillus salivarius (strain UCC118)</name>
    <name type="common">Lactobacillus salivarius</name>
    <dbReference type="NCBI Taxonomy" id="362948"/>
    <lineage>
        <taxon>Bacteria</taxon>
        <taxon>Bacillati</taxon>
        <taxon>Bacillota</taxon>
        <taxon>Bacilli</taxon>
        <taxon>Lactobacillales</taxon>
        <taxon>Lactobacillaceae</taxon>
        <taxon>Ligilactobacillus</taxon>
    </lineage>
</organism>
<dbReference type="PROSITE" id="PS50887">
    <property type="entry name" value="GGDEF"/>
    <property type="match status" value="1"/>
</dbReference>
<dbReference type="InterPro" id="IPR049553">
    <property type="entry name" value="GdpP-like_PAS"/>
</dbReference>
<dbReference type="SMART" id="SM00267">
    <property type="entry name" value="GGDEF"/>
    <property type="match status" value="1"/>
</dbReference>
<dbReference type="SUPFAM" id="SSF64182">
    <property type="entry name" value="DHH phosphoesterases"/>
    <property type="match status" value="1"/>
</dbReference>
<reference evidence="10 11" key="1">
    <citation type="journal article" date="2006" name="Proc. Natl. Acad. Sci. U.S.A.">
        <title>Multireplicon genome architecture of Lactobacillus salivarius.</title>
        <authorList>
            <person name="Claesson M.J."/>
            <person name="Li Y."/>
            <person name="Leahy S."/>
            <person name="Canchaya C."/>
            <person name="van Pijkeren J.P."/>
            <person name="Cerdeno-Tarraga A.M."/>
            <person name="Parkhill J."/>
            <person name="Flynn S."/>
            <person name="O'Sullivan G.C."/>
            <person name="Collins J.K."/>
            <person name="Higgins D."/>
            <person name="Shanahan F."/>
            <person name="Fitzgerald G.F."/>
            <person name="van Sinderen D."/>
            <person name="O'Toole P.W."/>
        </authorList>
    </citation>
    <scope>NUCLEOTIDE SEQUENCE [LARGE SCALE GENOMIC DNA]</scope>
    <source>
        <strain evidence="10 11">UCC118</strain>
    </source>
</reference>
<feature type="binding site" evidence="7">
    <location>
        <position position="517"/>
    </location>
    <ligand>
        <name>Mn(2+)</name>
        <dbReference type="ChEBI" id="CHEBI:29035"/>
        <label>2</label>
    </ligand>
</feature>
<evidence type="ECO:0000256" key="8">
    <source>
        <dbReference type="SAM" id="Phobius"/>
    </source>
</evidence>
<dbReference type="Pfam" id="PF01368">
    <property type="entry name" value="DHH"/>
    <property type="match status" value="1"/>
</dbReference>
<evidence type="ECO:0000256" key="1">
    <source>
        <dbReference type="ARBA" id="ARBA00004651"/>
    </source>
</evidence>
<keyword evidence="6" id="KW-0378">Hydrolase</keyword>
<dbReference type="GO" id="GO:0003676">
    <property type="term" value="F:nucleic acid binding"/>
    <property type="evidence" value="ECO:0007669"/>
    <property type="project" value="UniProtKB-UniRule"/>
</dbReference>
<feature type="domain" description="GGDEF" evidence="9">
    <location>
        <begin position="187"/>
        <end position="315"/>
    </location>
</feature>
<feature type="binding site" evidence="7">
    <location>
        <position position="460"/>
    </location>
    <ligand>
        <name>Mn(2+)</name>
        <dbReference type="ChEBI" id="CHEBI:29035"/>
        <label>2</label>
    </ligand>
</feature>
<evidence type="ECO:0000256" key="6">
    <source>
        <dbReference type="PIRNR" id="PIRNR026583"/>
    </source>
</evidence>
<proteinExistence type="inferred from homology"/>
<accession>Q1WRG8</accession>
<dbReference type="GO" id="GO:0005886">
    <property type="term" value="C:plasma membrane"/>
    <property type="evidence" value="ECO:0007669"/>
    <property type="project" value="UniProtKB-SubCell"/>
</dbReference>
<dbReference type="GO" id="GO:0106409">
    <property type="term" value="F:cyclic-di-AMP phosphodiesterase activity"/>
    <property type="evidence" value="ECO:0007669"/>
    <property type="project" value="RHEA"/>
</dbReference>
<dbReference type="Pfam" id="PF21370">
    <property type="entry name" value="PAS_GdpP"/>
    <property type="match status" value="1"/>
</dbReference>
<evidence type="ECO:0000313" key="11">
    <source>
        <dbReference type="Proteomes" id="UP000006559"/>
    </source>
</evidence>
<keyword evidence="7" id="KW-0479">Metal-binding</keyword>
<keyword evidence="5 6" id="KW-0472">Membrane</keyword>
<dbReference type="KEGG" id="lsl:LSL_1728"/>
<dbReference type="Pfam" id="PF02272">
    <property type="entry name" value="DHHA1"/>
    <property type="match status" value="1"/>
</dbReference>
<keyword evidence="11" id="KW-1185">Reference proteome</keyword>
<comment type="function">
    <text evidence="6">Has phosphodiesterase (PDE) activity against cyclic-di-AMP (c-di-AMP).</text>
</comment>
<evidence type="ECO:0000256" key="2">
    <source>
        <dbReference type="ARBA" id="ARBA00022475"/>
    </source>
</evidence>
<dbReference type="EMBL" id="CP000233">
    <property type="protein sequence ID" value="ABE00530.1"/>
    <property type="molecule type" value="Genomic_DNA"/>
</dbReference>
<dbReference type="Proteomes" id="UP000006559">
    <property type="component" value="Chromosome"/>
</dbReference>
<dbReference type="InterPro" id="IPR051319">
    <property type="entry name" value="Oligoribo/pAp-PDE_c-di-AMP_PDE"/>
</dbReference>
<feature type="binding site" evidence="7">
    <location>
        <position position="360"/>
    </location>
    <ligand>
        <name>Mn(2+)</name>
        <dbReference type="ChEBI" id="CHEBI:29035"/>
        <label>1</label>
    </ligand>
</feature>
<dbReference type="FunFam" id="3.90.1640.10:FF:000002">
    <property type="entry name" value="Cyclic-di-AMP phosphodiesterase"/>
    <property type="match status" value="1"/>
</dbReference>
<protein>
    <recommendedName>
        <fullName evidence="6">Cyclic-di-AMP phosphodiesterase</fullName>
        <ecNumber evidence="6">3.1.4.-</ecNumber>
    </recommendedName>
</protein>
<evidence type="ECO:0000259" key="9">
    <source>
        <dbReference type="PROSITE" id="PS50887"/>
    </source>
</evidence>
<evidence type="ECO:0000256" key="7">
    <source>
        <dbReference type="PIRSR" id="PIRSR026583-50"/>
    </source>
</evidence>
<gene>
    <name evidence="10" type="ordered locus">LSL_1728</name>
</gene>
<keyword evidence="3 8" id="KW-0812">Transmembrane</keyword>
<dbReference type="EC" id="3.1.4.-" evidence="6"/>
<evidence type="ECO:0000256" key="5">
    <source>
        <dbReference type="ARBA" id="ARBA00023136"/>
    </source>
</evidence>
<evidence type="ECO:0000313" key="10">
    <source>
        <dbReference type="EMBL" id="ABE00530.1"/>
    </source>
</evidence>
<feature type="binding site" evidence="7">
    <location>
        <position position="364"/>
    </location>
    <ligand>
        <name>Mn(2+)</name>
        <dbReference type="ChEBI" id="CHEBI:29035"/>
        <label>1</label>
    </ligand>
</feature>
<sequence length="677" mass="76868">MKRLLEKEFWQIPEFLRNKHLRIIAVFLLILSLVCATLVFIVNAWLGIIVFLLILLTIGLSFITLKQVMQDTTHYISDLSYKIKRSEQEALLKMPIGILMLNDLAEVVWVNPTMQKLFGQEEILGKKLTEADEELAKVINDNMSNKDSVEIKWQDKKFNMLVQNDINVVYLLDITHYAEIQKQYDDSRLVIGQIFIDNYDEVTQSMNDTNISNLSNYITNELSSWASQMGMFLKMIDEDHYFVLAYTKSLTQMEKEKFKLLDRIRERTSKQNFPVTLSIGLAYGGTDLAKLSRLSQSNLDLALGRGGDQVVVRGVDDSQARFYGGKTNPMEKRTRVRARMISQALQELMSQSDDIFVMGHARPDMDSIGACLGIRRIAKMNGKQCWLVLDTDNLHSDIQRLLDEIDNYPDIKESIISPEEALQKATKKSLLLMLDLSKPSISMSPELYDQLKNRVIIIDHHRRGEEFPENPMLVYIEPYASSTCELITEMFEYQSRYSDDPINKLEATAMLTGIVIDTKSFSLRTGTRTFDAASYLRSVGADSQMSQHFMKENVQSFLQRNHLIDRVEFVGNGNAVVVGENDRAYDPVTAAQAADSLLTVSGVQASYVVTHRSEDIIGISARSNGETNVQIIMEKMGGGGHLSNAATQIEDRDILDVRKQLLDLIAQTEENNTEETD</sequence>
<dbReference type="PIRSF" id="PIRSF026583">
    <property type="entry name" value="YybT"/>
    <property type="match status" value="1"/>
</dbReference>
<dbReference type="InterPro" id="IPR038763">
    <property type="entry name" value="DHH_sf"/>
</dbReference>
<comment type="subcellular location">
    <subcellularLocation>
        <location evidence="1">Cell membrane</location>
        <topology evidence="1">Multi-pass membrane protein</topology>
    </subcellularLocation>
</comment>
<dbReference type="Gene3D" id="3.30.450.20">
    <property type="entry name" value="PAS domain"/>
    <property type="match status" value="1"/>
</dbReference>
<dbReference type="GO" id="GO:0016787">
    <property type="term" value="F:hydrolase activity"/>
    <property type="evidence" value="ECO:0007669"/>
    <property type="project" value="UniProtKB-UniRule"/>
</dbReference>
<dbReference type="RefSeq" id="WP_011476541.1">
    <property type="nucleotide sequence ID" value="NC_007929.1"/>
</dbReference>